<dbReference type="SUPFAM" id="SSF51206">
    <property type="entry name" value="cAMP-binding domain-like"/>
    <property type="match status" value="1"/>
</dbReference>
<feature type="compositionally biased region" description="Low complexity" evidence="1">
    <location>
        <begin position="389"/>
        <end position="400"/>
    </location>
</feature>
<reference evidence="3" key="3">
    <citation type="submission" date="2020-12" db="UniProtKB">
        <authorList>
            <consortium name="EnsemblPlants"/>
        </authorList>
    </citation>
    <scope>IDENTIFICATION</scope>
</reference>
<dbReference type="InterPro" id="IPR000595">
    <property type="entry name" value="cNMP-bd_dom"/>
</dbReference>
<proteinExistence type="predicted"/>
<feature type="domain" description="Cyclic nucleotide-binding" evidence="2">
    <location>
        <begin position="165"/>
        <end position="215"/>
    </location>
</feature>
<evidence type="ECO:0000256" key="1">
    <source>
        <dbReference type="SAM" id="MobiDB-lite"/>
    </source>
</evidence>
<feature type="compositionally biased region" description="Basic and acidic residues" evidence="1">
    <location>
        <begin position="416"/>
        <end position="426"/>
    </location>
</feature>
<evidence type="ECO:0000313" key="4">
    <source>
        <dbReference type="Proteomes" id="UP000006727"/>
    </source>
</evidence>
<organism evidence="3 4">
    <name type="scientific">Physcomitrium patens</name>
    <name type="common">Spreading-leaved earth moss</name>
    <name type="synonym">Physcomitrella patens</name>
    <dbReference type="NCBI Taxonomy" id="3218"/>
    <lineage>
        <taxon>Eukaryota</taxon>
        <taxon>Viridiplantae</taxon>
        <taxon>Streptophyta</taxon>
        <taxon>Embryophyta</taxon>
        <taxon>Bryophyta</taxon>
        <taxon>Bryophytina</taxon>
        <taxon>Bryopsida</taxon>
        <taxon>Funariidae</taxon>
        <taxon>Funariales</taxon>
        <taxon>Funariaceae</taxon>
        <taxon>Physcomitrium</taxon>
    </lineage>
</organism>
<evidence type="ECO:0000259" key="2">
    <source>
        <dbReference type="PROSITE" id="PS50042"/>
    </source>
</evidence>
<accession>A0A7I4DPN9</accession>
<name>A0A7I4DPN9_PHYPA</name>
<protein>
    <recommendedName>
        <fullName evidence="2">Cyclic nucleotide-binding domain-containing protein</fullName>
    </recommendedName>
</protein>
<feature type="compositionally biased region" description="Low complexity" evidence="1">
    <location>
        <begin position="274"/>
        <end position="291"/>
    </location>
</feature>
<dbReference type="PROSITE" id="PS50042">
    <property type="entry name" value="CNMP_BINDING_3"/>
    <property type="match status" value="2"/>
</dbReference>
<reference evidence="3 4" key="2">
    <citation type="journal article" date="2018" name="Plant J.">
        <title>The Physcomitrella patens chromosome-scale assembly reveals moss genome structure and evolution.</title>
        <authorList>
            <person name="Lang D."/>
            <person name="Ullrich K.K."/>
            <person name="Murat F."/>
            <person name="Fuchs J."/>
            <person name="Jenkins J."/>
            <person name="Haas F.B."/>
            <person name="Piednoel M."/>
            <person name="Gundlach H."/>
            <person name="Van Bel M."/>
            <person name="Meyberg R."/>
            <person name="Vives C."/>
            <person name="Morata J."/>
            <person name="Symeonidi A."/>
            <person name="Hiss M."/>
            <person name="Muchero W."/>
            <person name="Kamisugi Y."/>
            <person name="Saleh O."/>
            <person name="Blanc G."/>
            <person name="Decker E.L."/>
            <person name="van Gessel N."/>
            <person name="Grimwood J."/>
            <person name="Hayes R.D."/>
            <person name="Graham S.W."/>
            <person name="Gunter L.E."/>
            <person name="McDaniel S.F."/>
            <person name="Hoernstein S.N.W."/>
            <person name="Larsson A."/>
            <person name="Li F.W."/>
            <person name="Perroud P.F."/>
            <person name="Phillips J."/>
            <person name="Ranjan P."/>
            <person name="Rokshar D.S."/>
            <person name="Rothfels C.J."/>
            <person name="Schneider L."/>
            <person name="Shu S."/>
            <person name="Stevenson D.W."/>
            <person name="Thummler F."/>
            <person name="Tillich M."/>
            <person name="Villarreal Aguilar J.C."/>
            <person name="Widiez T."/>
            <person name="Wong G.K."/>
            <person name="Wymore A."/>
            <person name="Zhang Y."/>
            <person name="Zimmer A.D."/>
            <person name="Quatrano R.S."/>
            <person name="Mayer K.F.X."/>
            <person name="Goodstein D."/>
            <person name="Casacuberta J.M."/>
            <person name="Vandepoele K."/>
            <person name="Reski R."/>
            <person name="Cuming A.C."/>
            <person name="Tuskan G.A."/>
            <person name="Maumus F."/>
            <person name="Salse J."/>
            <person name="Schmutz J."/>
            <person name="Rensing S.A."/>
        </authorList>
    </citation>
    <scope>NUCLEOTIDE SEQUENCE [LARGE SCALE GENOMIC DNA]</scope>
    <source>
        <strain evidence="3 4">cv. Gransden 2004</strain>
    </source>
</reference>
<feature type="region of interest" description="Disordered" evidence="1">
    <location>
        <begin position="272"/>
        <end position="306"/>
    </location>
</feature>
<sequence length="699" mass="79484">MDPWADAEISDEEGDDILSTFRSMPPGEELPAVNNWRGLAHYRTWSRRRVFQKRQSRIWSPLLPYLIQYASRQVQLLNTATKRIPGQQEDNVVTYAPGHWFGETVFEKNKMIWIGVHEFDTDVSDLSKTFQEPSSLRKYMVFLYASSEHVLNAPSCQCMMQEIPALKEVSKQSLRRLANILTVRTFSKNRVITFQGDDAAEMFFIRTGECRVVMEIHPKSRTPSLPRASSSATQYWYTALHSSNCCYTIVTGCWPSCHERCKQEIRDREKEWWRPSPVSRSSTRGSRVTSRCHSQQAQSVLPELPKETLSRPDVIYRMLTHKKAALSKQALEQRKGNETEVSGAKRPYTSPAPQSNLKRAIKKKPSIVAADEGDSLTPWRVSPDEQPYTRSTTRASNRSSQGYHASFADSTPKPASRSESRSKSDSISEPVIMASTARFKSPSAMEGRKRKLYTSKIKPSVMKKYTFSTFVRDCVEKNKSRNKEDLEFSEKENKLWQMGLTTLGTMPAVFMTNENLYYQKKFTRWARNVMDRERKLLSDNMLEETPTPCFMPELPQAGVLKTEQSKLSTPQFKQATFDDAASKTTMSATGSSQSCMSTILDIGALIDGQYFGEGSLLMESKRAASVVAVSLVETLVLNKWDFHRHCDKDVIKALAKHKQVVEDICNAKSARKPSRGRPTGVLTKPDGRSIELPLKEWAY</sequence>
<dbReference type="AlphaFoldDB" id="A0A7I4DPN9"/>
<dbReference type="PROSITE" id="PS00889">
    <property type="entry name" value="CNMP_BINDING_2"/>
    <property type="match status" value="1"/>
</dbReference>
<feature type="region of interest" description="Disordered" evidence="1">
    <location>
        <begin position="326"/>
        <end position="445"/>
    </location>
</feature>
<reference evidence="3 4" key="1">
    <citation type="journal article" date="2008" name="Science">
        <title>The Physcomitrella genome reveals evolutionary insights into the conquest of land by plants.</title>
        <authorList>
            <person name="Rensing S."/>
            <person name="Lang D."/>
            <person name="Zimmer A."/>
            <person name="Terry A."/>
            <person name="Salamov A."/>
            <person name="Shapiro H."/>
            <person name="Nishiyama T."/>
            <person name="Perroud P.-F."/>
            <person name="Lindquist E."/>
            <person name="Kamisugi Y."/>
            <person name="Tanahashi T."/>
            <person name="Sakakibara K."/>
            <person name="Fujita T."/>
            <person name="Oishi K."/>
            <person name="Shin-I T."/>
            <person name="Kuroki Y."/>
            <person name="Toyoda A."/>
            <person name="Suzuki Y."/>
            <person name="Hashimoto A."/>
            <person name="Yamaguchi K."/>
            <person name="Sugano A."/>
            <person name="Kohara Y."/>
            <person name="Fujiyama A."/>
            <person name="Anterola A."/>
            <person name="Aoki S."/>
            <person name="Ashton N."/>
            <person name="Barbazuk W.B."/>
            <person name="Barker E."/>
            <person name="Bennetzen J."/>
            <person name="Bezanilla M."/>
            <person name="Blankenship R."/>
            <person name="Cho S.H."/>
            <person name="Dutcher S."/>
            <person name="Estelle M."/>
            <person name="Fawcett J.A."/>
            <person name="Gundlach H."/>
            <person name="Hanada K."/>
            <person name="Heyl A."/>
            <person name="Hicks K.A."/>
            <person name="Hugh J."/>
            <person name="Lohr M."/>
            <person name="Mayer K."/>
            <person name="Melkozernov A."/>
            <person name="Murata T."/>
            <person name="Nelson D."/>
            <person name="Pils B."/>
            <person name="Prigge M."/>
            <person name="Reiss B."/>
            <person name="Renner T."/>
            <person name="Rombauts S."/>
            <person name="Rushton P."/>
            <person name="Sanderfoot A."/>
            <person name="Schween G."/>
            <person name="Shiu S.-H."/>
            <person name="Stueber K."/>
            <person name="Theodoulou F.L."/>
            <person name="Tu H."/>
            <person name="Van de Peer Y."/>
            <person name="Verrier P.J."/>
            <person name="Waters E."/>
            <person name="Wood A."/>
            <person name="Yang L."/>
            <person name="Cove D."/>
            <person name="Cuming A."/>
            <person name="Hasebe M."/>
            <person name="Lucas S."/>
            <person name="Mishler D.B."/>
            <person name="Reski R."/>
            <person name="Grigoriev I."/>
            <person name="Quatrano R.S."/>
            <person name="Boore J.L."/>
        </authorList>
    </citation>
    <scope>NUCLEOTIDE SEQUENCE [LARGE SCALE GENOMIC DNA]</scope>
    <source>
        <strain evidence="3 4">cv. Gransden 2004</strain>
    </source>
</reference>
<dbReference type="InterPro" id="IPR018488">
    <property type="entry name" value="cNMP-bd_CS"/>
</dbReference>
<feature type="domain" description="Cyclic nucleotide-binding" evidence="2">
    <location>
        <begin position="602"/>
        <end position="644"/>
    </location>
</feature>
<dbReference type="Gene3D" id="2.60.120.10">
    <property type="entry name" value="Jelly Rolls"/>
    <property type="match status" value="2"/>
</dbReference>
<dbReference type="Gramene" id="Pp3c3_27630V3.2">
    <property type="protein sequence ID" value="Pp3c3_27630V3.2"/>
    <property type="gene ID" value="Pp3c3_27630"/>
</dbReference>
<dbReference type="EnsemblPlants" id="Pp3c3_27630V3.2">
    <property type="protein sequence ID" value="Pp3c3_27630V3.2"/>
    <property type="gene ID" value="Pp3c3_27630"/>
</dbReference>
<dbReference type="CDD" id="cd00038">
    <property type="entry name" value="CAP_ED"/>
    <property type="match status" value="1"/>
</dbReference>
<dbReference type="Proteomes" id="UP000006727">
    <property type="component" value="Chromosome 3"/>
</dbReference>
<dbReference type="InterPro" id="IPR018490">
    <property type="entry name" value="cNMP-bd_dom_sf"/>
</dbReference>
<dbReference type="PANTHER" id="PTHR23011:SF28">
    <property type="entry name" value="CYCLIC NUCLEOTIDE-BINDING DOMAIN CONTAINING PROTEIN"/>
    <property type="match status" value="1"/>
</dbReference>
<dbReference type="EMBL" id="ABEU02000003">
    <property type="status" value="NOT_ANNOTATED_CDS"/>
    <property type="molecule type" value="Genomic_DNA"/>
</dbReference>
<evidence type="ECO:0000313" key="3">
    <source>
        <dbReference type="EnsemblPlants" id="Pp3c3_27630V3.2"/>
    </source>
</evidence>
<keyword evidence="4" id="KW-1185">Reference proteome</keyword>
<dbReference type="InterPro" id="IPR014710">
    <property type="entry name" value="RmlC-like_jellyroll"/>
</dbReference>
<dbReference type="PANTHER" id="PTHR23011">
    <property type="entry name" value="CYCLIC NUCLEOTIDE-BINDING DOMAIN CONTAINING PROTEIN"/>
    <property type="match status" value="1"/>
</dbReference>